<name>I8RIZ7_9FIRM</name>
<protein>
    <submittedName>
        <fullName evidence="1">Uncharacterized protein</fullName>
    </submittedName>
</protein>
<reference evidence="1 2" key="1">
    <citation type="journal article" date="2012" name="J. Bacteriol.">
        <title>Draft Genome Sequences for Two Metal-Reducing Pelosinus fermentans Strains Isolated from a Cr(VI)-Contaminated Site and for Type Strain R7.</title>
        <authorList>
            <person name="Brown S.D."/>
            <person name="Podar M."/>
            <person name="Klingeman D.M."/>
            <person name="Johnson C.M."/>
            <person name="Yang Z.K."/>
            <person name="Utturkar S.M."/>
            <person name="Land M.L."/>
            <person name="Mosher J.J."/>
            <person name="Hurt R.A.Jr."/>
            <person name="Phelps T.J."/>
            <person name="Palumbo A.V."/>
            <person name="Arkin A.P."/>
            <person name="Hazen T.C."/>
            <person name="Elias D.A."/>
        </authorList>
    </citation>
    <scope>NUCLEOTIDE SEQUENCE [LARGE SCALE GENOMIC DNA]</scope>
    <source>
        <strain evidence="1 2">B4</strain>
    </source>
</reference>
<dbReference type="AlphaFoldDB" id="I8RIZ7"/>
<evidence type="ECO:0000313" key="2">
    <source>
        <dbReference type="Proteomes" id="UP000004324"/>
    </source>
</evidence>
<dbReference type="EMBL" id="AKVJ01000011">
    <property type="protein sequence ID" value="EIW19903.1"/>
    <property type="molecule type" value="Genomic_DNA"/>
</dbReference>
<organism evidence="1 2">
    <name type="scientific">Pelosinus fermentans B4</name>
    <dbReference type="NCBI Taxonomy" id="1149862"/>
    <lineage>
        <taxon>Bacteria</taxon>
        <taxon>Bacillati</taxon>
        <taxon>Bacillota</taxon>
        <taxon>Negativicutes</taxon>
        <taxon>Selenomonadales</taxon>
        <taxon>Sporomusaceae</taxon>
        <taxon>Pelosinus</taxon>
    </lineage>
</organism>
<accession>I8RIZ7</accession>
<evidence type="ECO:0000313" key="1">
    <source>
        <dbReference type="EMBL" id="EIW19903.1"/>
    </source>
</evidence>
<sequence length="37" mass="3970">MADNQVAIKSSLEITTIKNGVVVKKEVVDNGVQRNNG</sequence>
<dbReference type="PATRIC" id="fig|1149862.3.peg.1055"/>
<proteinExistence type="predicted"/>
<gene>
    <name evidence="1" type="ORF">FB4_0154</name>
</gene>
<dbReference type="Proteomes" id="UP000004324">
    <property type="component" value="Unassembled WGS sequence"/>
</dbReference>
<comment type="caution">
    <text evidence="1">The sequence shown here is derived from an EMBL/GenBank/DDBJ whole genome shotgun (WGS) entry which is preliminary data.</text>
</comment>
<keyword evidence="2" id="KW-1185">Reference proteome</keyword>